<dbReference type="STRING" id="7244.B4LZP9"/>
<accession>B4LZP9</accession>
<protein>
    <submittedName>
        <fullName evidence="2">Uncharacterized protein</fullName>
    </submittedName>
</protein>
<evidence type="ECO:0000313" key="3">
    <source>
        <dbReference type="Proteomes" id="UP000008792"/>
    </source>
</evidence>
<reference evidence="2 3" key="1">
    <citation type="journal article" date="2007" name="Nature">
        <title>Evolution of genes and genomes on the Drosophila phylogeny.</title>
        <authorList>
            <consortium name="Drosophila 12 Genomes Consortium"/>
            <person name="Clark A.G."/>
            <person name="Eisen M.B."/>
            <person name="Smith D.R."/>
            <person name="Bergman C.M."/>
            <person name="Oliver B."/>
            <person name="Markow T.A."/>
            <person name="Kaufman T.C."/>
            <person name="Kellis M."/>
            <person name="Gelbart W."/>
            <person name="Iyer V.N."/>
            <person name="Pollard D.A."/>
            <person name="Sackton T.B."/>
            <person name="Larracuente A.M."/>
            <person name="Singh N.D."/>
            <person name="Abad J.P."/>
            <person name="Abt D.N."/>
            <person name="Adryan B."/>
            <person name="Aguade M."/>
            <person name="Akashi H."/>
            <person name="Anderson W.W."/>
            <person name="Aquadro C.F."/>
            <person name="Ardell D.H."/>
            <person name="Arguello R."/>
            <person name="Artieri C.G."/>
            <person name="Barbash D.A."/>
            <person name="Barker D."/>
            <person name="Barsanti P."/>
            <person name="Batterham P."/>
            <person name="Batzoglou S."/>
            <person name="Begun D."/>
            <person name="Bhutkar A."/>
            <person name="Blanco E."/>
            <person name="Bosak S.A."/>
            <person name="Bradley R.K."/>
            <person name="Brand A.D."/>
            <person name="Brent M.R."/>
            <person name="Brooks A.N."/>
            <person name="Brown R.H."/>
            <person name="Butlin R.K."/>
            <person name="Caggese C."/>
            <person name="Calvi B.R."/>
            <person name="Bernardo de Carvalho A."/>
            <person name="Caspi A."/>
            <person name="Castrezana S."/>
            <person name="Celniker S.E."/>
            <person name="Chang J.L."/>
            <person name="Chapple C."/>
            <person name="Chatterji S."/>
            <person name="Chinwalla A."/>
            <person name="Civetta A."/>
            <person name="Clifton S.W."/>
            <person name="Comeron J.M."/>
            <person name="Costello J.C."/>
            <person name="Coyne J.A."/>
            <person name="Daub J."/>
            <person name="David R.G."/>
            <person name="Delcher A.L."/>
            <person name="Delehaunty K."/>
            <person name="Do C.B."/>
            <person name="Ebling H."/>
            <person name="Edwards K."/>
            <person name="Eickbush T."/>
            <person name="Evans J.D."/>
            <person name="Filipski A."/>
            <person name="Findeiss S."/>
            <person name="Freyhult E."/>
            <person name="Fulton L."/>
            <person name="Fulton R."/>
            <person name="Garcia A.C."/>
            <person name="Gardiner A."/>
            <person name="Garfield D.A."/>
            <person name="Garvin B.E."/>
            <person name="Gibson G."/>
            <person name="Gilbert D."/>
            <person name="Gnerre S."/>
            <person name="Godfrey J."/>
            <person name="Good R."/>
            <person name="Gotea V."/>
            <person name="Gravely B."/>
            <person name="Greenberg A.J."/>
            <person name="Griffiths-Jones S."/>
            <person name="Gross S."/>
            <person name="Guigo R."/>
            <person name="Gustafson E.A."/>
            <person name="Haerty W."/>
            <person name="Hahn M.W."/>
            <person name="Halligan D.L."/>
            <person name="Halpern A.L."/>
            <person name="Halter G.M."/>
            <person name="Han M.V."/>
            <person name="Heger A."/>
            <person name="Hillier L."/>
            <person name="Hinrichs A.S."/>
            <person name="Holmes I."/>
            <person name="Hoskins R.A."/>
            <person name="Hubisz M.J."/>
            <person name="Hultmark D."/>
            <person name="Huntley M.A."/>
            <person name="Jaffe D.B."/>
            <person name="Jagadeeshan S."/>
            <person name="Jeck W.R."/>
            <person name="Johnson J."/>
            <person name="Jones C.D."/>
            <person name="Jordan W.C."/>
            <person name="Karpen G.H."/>
            <person name="Kataoka E."/>
            <person name="Keightley P.D."/>
            <person name="Kheradpour P."/>
            <person name="Kirkness E.F."/>
            <person name="Koerich L.B."/>
            <person name="Kristiansen K."/>
            <person name="Kudrna D."/>
            <person name="Kulathinal R.J."/>
            <person name="Kumar S."/>
            <person name="Kwok R."/>
            <person name="Lander E."/>
            <person name="Langley C.H."/>
            <person name="Lapoint R."/>
            <person name="Lazzaro B.P."/>
            <person name="Lee S.J."/>
            <person name="Levesque L."/>
            <person name="Li R."/>
            <person name="Lin C.F."/>
            <person name="Lin M.F."/>
            <person name="Lindblad-Toh K."/>
            <person name="Llopart A."/>
            <person name="Long M."/>
            <person name="Low L."/>
            <person name="Lozovsky E."/>
            <person name="Lu J."/>
            <person name="Luo M."/>
            <person name="Machado C.A."/>
            <person name="Makalowski W."/>
            <person name="Marzo M."/>
            <person name="Matsuda M."/>
            <person name="Matzkin L."/>
            <person name="McAllister B."/>
            <person name="McBride C.S."/>
            <person name="McKernan B."/>
            <person name="McKernan K."/>
            <person name="Mendez-Lago M."/>
            <person name="Minx P."/>
            <person name="Mollenhauer M.U."/>
            <person name="Montooth K."/>
            <person name="Mount S.M."/>
            <person name="Mu X."/>
            <person name="Myers E."/>
            <person name="Negre B."/>
            <person name="Newfeld S."/>
            <person name="Nielsen R."/>
            <person name="Noor M.A."/>
            <person name="O'Grady P."/>
            <person name="Pachter L."/>
            <person name="Papaceit M."/>
            <person name="Parisi M.J."/>
            <person name="Parisi M."/>
            <person name="Parts L."/>
            <person name="Pedersen J.S."/>
            <person name="Pesole G."/>
            <person name="Phillippy A.M."/>
            <person name="Ponting C.P."/>
            <person name="Pop M."/>
            <person name="Porcelli D."/>
            <person name="Powell J.R."/>
            <person name="Prohaska S."/>
            <person name="Pruitt K."/>
            <person name="Puig M."/>
            <person name="Quesneville H."/>
            <person name="Ram K.R."/>
            <person name="Rand D."/>
            <person name="Rasmussen M.D."/>
            <person name="Reed L.K."/>
            <person name="Reenan R."/>
            <person name="Reily A."/>
            <person name="Remington K.A."/>
            <person name="Rieger T.T."/>
            <person name="Ritchie M.G."/>
            <person name="Robin C."/>
            <person name="Rogers Y.H."/>
            <person name="Rohde C."/>
            <person name="Rozas J."/>
            <person name="Rubenfield M.J."/>
            <person name="Ruiz A."/>
            <person name="Russo S."/>
            <person name="Salzberg S.L."/>
            <person name="Sanchez-Gracia A."/>
            <person name="Saranga D.J."/>
            <person name="Sato H."/>
            <person name="Schaeffer S.W."/>
            <person name="Schatz M.C."/>
            <person name="Schlenke T."/>
            <person name="Schwartz R."/>
            <person name="Segarra C."/>
            <person name="Singh R.S."/>
            <person name="Sirot L."/>
            <person name="Sirota M."/>
            <person name="Sisneros N.B."/>
            <person name="Smith C.D."/>
            <person name="Smith T.F."/>
            <person name="Spieth J."/>
            <person name="Stage D.E."/>
            <person name="Stark A."/>
            <person name="Stephan W."/>
            <person name="Strausberg R.L."/>
            <person name="Strempel S."/>
            <person name="Sturgill D."/>
            <person name="Sutton G."/>
            <person name="Sutton G.G."/>
            <person name="Tao W."/>
            <person name="Teichmann S."/>
            <person name="Tobari Y.N."/>
            <person name="Tomimura Y."/>
            <person name="Tsolas J.M."/>
            <person name="Valente V.L."/>
            <person name="Venter E."/>
            <person name="Venter J.C."/>
            <person name="Vicario S."/>
            <person name="Vieira F.G."/>
            <person name="Vilella A.J."/>
            <person name="Villasante A."/>
            <person name="Walenz B."/>
            <person name="Wang J."/>
            <person name="Wasserman M."/>
            <person name="Watts T."/>
            <person name="Wilson D."/>
            <person name="Wilson R.K."/>
            <person name="Wing R.A."/>
            <person name="Wolfner M.F."/>
            <person name="Wong A."/>
            <person name="Wong G.K."/>
            <person name="Wu C.I."/>
            <person name="Wu G."/>
            <person name="Yamamoto D."/>
            <person name="Yang H.P."/>
            <person name="Yang S.P."/>
            <person name="Yorke J.A."/>
            <person name="Yoshida K."/>
            <person name="Zdobnov E."/>
            <person name="Zhang P."/>
            <person name="Zhang Y."/>
            <person name="Zimin A.V."/>
            <person name="Baldwin J."/>
            <person name="Abdouelleil A."/>
            <person name="Abdulkadir J."/>
            <person name="Abebe A."/>
            <person name="Abera B."/>
            <person name="Abreu J."/>
            <person name="Acer S.C."/>
            <person name="Aftuck L."/>
            <person name="Alexander A."/>
            <person name="An P."/>
            <person name="Anderson E."/>
            <person name="Anderson S."/>
            <person name="Arachi H."/>
            <person name="Azer M."/>
            <person name="Bachantsang P."/>
            <person name="Barry A."/>
            <person name="Bayul T."/>
            <person name="Berlin A."/>
            <person name="Bessette D."/>
            <person name="Bloom T."/>
            <person name="Blye J."/>
            <person name="Boguslavskiy L."/>
            <person name="Bonnet C."/>
            <person name="Boukhgalter B."/>
            <person name="Bourzgui I."/>
            <person name="Brown A."/>
            <person name="Cahill P."/>
            <person name="Channer S."/>
            <person name="Cheshatsang Y."/>
            <person name="Chuda L."/>
            <person name="Citroen M."/>
            <person name="Collymore A."/>
            <person name="Cooke P."/>
            <person name="Costello M."/>
            <person name="D'Aco K."/>
            <person name="Daza R."/>
            <person name="De Haan G."/>
            <person name="DeGray S."/>
            <person name="DeMaso C."/>
            <person name="Dhargay N."/>
            <person name="Dooley K."/>
            <person name="Dooley E."/>
            <person name="Doricent M."/>
            <person name="Dorje P."/>
            <person name="Dorjee K."/>
            <person name="Dupes A."/>
            <person name="Elong R."/>
            <person name="Falk J."/>
            <person name="Farina A."/>
            <person name="Faro S."/>
            <person name="Ferguson D."/>
            <person name="Fisher S."/>
            <person name="Foley C.D."/>
            <person name="Franke A."/>
            <person name="Friedrich D."/>
            <person name="Gadbois L."/>
            <person name="Gearin G."/>
            <person name="Gearin C.R."/>
            <person name="Giannoukos G."/>
            <person name="Goode T."/>
            <person name="Graham J."/>
            <person name="Grandbois E."/>
            <person name="Grewal S."/>
            <person name="Gyaltsen K."/>
            <person name="Hafez N."/>
            <person name="Hagos B."/>
            <person name="Hall J."/>
            <person name="Henson C."/>
            <person name="Hollinger A."/>
            <person name="Honan T."/>
            <person name="Huard M.D."/>
            <person name="Hughes L."/>
            <person name="Hurhula B."/>
            <person name="Husby M.E."/>
            <person name="Kamat A."/>
            <person name="Kanga B."/>
            <person name="Kashin S."/>
            <person name="Khazanovich D."/>
            <person name="Kisner P."/>
            <person name="Lance K."/>
            <person name="Lara M."/>
            <person name="Lee W."/>
            <person name="Lennon N."/>
            <person name="Letendre F."/>
            <person name="LeVine R."/>
            <person name="Lipovsky A."/>
            <person name="Liu X."/>
            <person name="Liu J."/>
            <person name="Liu S."/>
            <person name="Lokyitsang T."/>
            <person name="Lokyitsang Y."/>
            <person name="Lubonja R."/>
            <person name="Lui A."/>
            <person name="MacDonald P."/>
            <person name="Magnisalis V."/>
            <person name="Maru K."/>
            <person name="Matthews C."/>
            <person name="McCusker W."/>
            <person name="McDonough S."/>
            <person name="Mehta T."/>
            <person name="Meldrim J."/>
            <person name="Meneus L."/>
            <person name="Mihai O."/>
            <person name="Mihalev A."/>
            <person name="Mihova T."/>
            <person name="Mittelman R."/>
            <person name="Mlenga V."/>
            <person name="Montmayeur A."/>
            <person name="Mulrain L."/>
            <person name="Navidi A."/>
            <person name="Naylor J."/>
            <person name="Negash T."/>
            <person name="Nguyen T."/>
            <person name="Nguyen N."/>
            <person name="Nicol R."/>
            <person name="Norbu C."/>
            <person name="Norbu N."/>
            <person name="Novod N."/>
            <person name="O'Neill B."/>
            <person name="Osman S."/>
            <person name="Markiewicz E."/>
            <person name="Oyono O.L."/>
            <person name="Patti C."/>
            <person name="Phunkhang P."/>
            <person name="Pierre F."/>
            <person name="Priest M."/>
            <person name="Raghuraman S."/>
            <person name="Rege F."/>
            <person name="Reyes R."/>
            <person name="Rise C."/>
            <person name="Rogov P."/>
            <person name="Ross K."/>
            <person name="Ryan E."/>
            <person name="Settipalli S."/>
            <person name="Shea T."/>
            <person name="Sherpa N."/>
            <person name="Shi L."/>
            <person name="Shih D."/>
            <person name="Sparrow T."/>
            <person name="Spaulding J."/>
            <person name="Stalker J."/>
            <person name="Stange-Thomann N."/>
            <person name="Stavropoulos S."/>
            <person name="Stone C."/>
            <person name="Strader C."/>
            <person name="Tesfaye S."/>
            <person name="Thomson T."/>
            <person name="Thoulutsang Y."/>
            <person name="Thoulutsang D."/>
            <person name="Topham K."/>
            <person name="Topping I."/>
            <person name="Tsamla T."/>
            <person name="Vassiliev H."/>
            <person name="Vo A."/>
            <person name="Wangchuk T."/>
            <person name="Wangdi T."/>
            <person name="Weiand M."/>
            <person name="Wilkinson J."/>
            <person name="Wilson A."/>
            <person name="Yadav S."/>
            <person name="Young G."/>
            <person name="Yu Q."/>
            <person name="Zembek L."/>
            <person name="Zhong D."/>
            <person name="Zimmer A."/>
            <person name="Zwirko Z."/>
            <person name="Jaffe D.B."/>
            <person name="Alvarez P."/>
            <person name="Brockman W."/>
            <person name="Butler J."/>
            <person name="Chin C."/>
            <person name="Gnerre S."/>
            <person name="Grabherr M."/>
            <person name="Kleber M."/>
            <person name="Mauceli E."/>
            <person name="MacCallum I."/>
        </authorList>
    </citation>
    <scope>NUCLEOTIDE SEQUENCE [LARGE SCALE GENOMIC DNA]</scope>
    <source>
        <strain evidence="3">Tucson 15010-1051.87</strain>
    </source>
</reference>
<dbReference type="InParanoid" id="B4LZP9"/>
<name>B4LZP9_DROVI</name>
<dbReference type="Proteomes" id="UP000008792">
    <property type="component" value="Unassembled WGS sequence"/>
</dbReference>
<dbReference type="OrthoDB" id="8067234at2759"/>
<dbReference type="AlphaFoldDB" id="B4LZP9"/>
<feature type="chain" id="PRO_5006457534" evidence="1">
    <location>
        <begin position="18"/>
        <end position="174"/>
    </location>
</feature>
<keyword evidence="1" id="KW-0732">Signal</keyword>
<keyword evidence="3" id="KW-1185">Reference proteome</keyword>
<organism evidence="2 3">
    <name type="scientific">Drosophila virilis</name>
    <name type="common">Fruit fly</name>
    <dbReference type="NCBI Taxonomy" id="7244"/>
    <lineage>
        <taxon>Eukaryota</taxon>
        <taxon>Metazoa</taxon>
        <taxon>Ecdysozoa</taxon>
        <taxon>Arthropoda</taxon>
        <taxon>Hexapoda</taxon>
        <taxon>Insecta</taxon>
        <taxon>Pterygota</taxon>
        <taxon>Neoptera</taxon>
        <taxon>Endopterygota</taxon>
        <taxon>Diptera</taxon>
        <taxon>Brachycera</taxon>
        <taxon>Muscomorpha</taxon>
        <taxon>Ephydroidea</taxon>
        <taxon>Drosophilidae</taxon>
        <taxon>Drosophila</taxon>
    </lineage>
</organism>
<dbReference type="HOGENOM" id="CLU_1338799_0_0_1"/>
<dbReference type="EMBL" id="CH940650">
    <property type="protein sequence ID" value="EDW68218.2"/>
    <property type="molecule type" value="Genomic_DNA"/>
</dbReference>
<proteinExistence type="predicted"/>
<evidence type="ECO:0000313" key="2">
    <source>
        <dbReference type="EMBL" id="EDW68218.2"/>
    </source>
</evidence>
<evidence type="ECO:0000256" key="1">
    <source>
        <dbReference type="SAM" id="SignalP"/>
    </source>
</evidence>
<sequence length="174" mass="18976">MSTLILLLLLLLAASSADMQQDAEDDYEAQPENFDGRSFFFLGTLFRRWRDRWLALQNPAPLYAGAAFPLNGYFNCPSYGCNPAAIGPQPGGFYPTYYVSPLQQQQQQQQQAQGNSNVYIYQTDQNTGSSIAPDIAGCDADADADADAETGCWLLNADEVVEVAQGADANPTRC</sequence>
<gene>
    <name evidence="2" type="primary">Dvir\GJ24593</name>
    <name evidence="2" type="ORF">Dvir_GJ24593</name>
</gene>
<feature type="signal peptide" evidence="1">
    <location>
        <begin position="1"/>
        <end position="17"/>
    </location>
</feature>
<dbReference type="eggNOG" id="ENOG502QZFF">
    <property type="taxonomic scope" value="Eukaryota"/>
</dbReference>